<dbReference type="Gene3D" id="3.30.70.2740">
    <property type="match status" value="1"/>
</dbReference>
<dbReference type="FunFam" id="1.10.45.10:FF:000001">
    <property type="entry name" value="D-lactate dehydrogenase mitochondrial"/>
    <property type="match status" value="1"/>
</dbReference>
<dbReference type="SUPFAM" id="SSF55103">
    <property type="entry name" value="FAD-linked oxidases, C-terminal domain"/>
    <property type="match status" value="1"/>
</dbReference>
<evidence type="ECO:0000256" key="1">
    <source>
        <dbReference type="ARBA" id="ARBA00001974"/>
    </source>
</evidence>
<dbReference type="Proteomes" id="UP000664859">
    <property type="component" value="Unassembled WGS sequence"/>
</dbReference>
<dbReference type="InterPro" id="IPR016171">
    <property type="entry name" value="Vanillyl_alc_oxidase_C-sub2"/>
</dbReference>
<keyword evidence="8" id="KW-1185">Reference proteome</keyword>
<evidence type="ECO:0000256" key="3">
    <source>
        <dbReference type="ARBA" id="ARBA00022630"/>
    </source>
</evidence>
<dbReference type="EMBL" id="JAFCMP010000025">
    <property type="protein sequence ID" value="KAG5190927.1"/>
    <property type="molecule type" value="Genomic_DNA"/>
</dbReference>
<dbReference type="GO" id="GO:0005739">
    <property type="term" value="C:mitochondrion"/>
    <property type="evidence" value="ECO:0007669"/>
    <property type="project" value="TreeGrafter"/>
</dbReference>
<dbReference type="FunFam" id="3.30.70.2190:FF:000001">
    <property type="entry name" value="D-2-hydroxyglutarate dehydrogenase mitochondrial"/>
    <property type="match status" value="1"/>
</dbReference>
<dbReference type="GO" id="GO:0016491">
    <property type="term" value="F:oxidoreductase activity"/>
    <property type="evidence" value="ECO:0007669"/>
    <property type="project" value="UniProtKB-KW"/>
</dbReference>
<organism evidence="7 8">
    <name type="scientific">Tribonema minus</name>
    <dbReference type="NCBI Taxonomy" id="303371"/>
    <lineage>
        <taxon>Eukaryota</taxon>
        <taxon>Sar</taxon>
        <taxon>Stramenopiles</taxon>
        <taxon>Ochrophyta</taxon>
        <taxon>PX clade</taxon>
        <taxon>Xanthophyceae</taxon>
        <taxon>Tribonematales</taxon>
        <taxon>Tribonemataceae</taxon>
        <taxon>Tribonema</taxon>
    </lineage>
</organism>
<comment type="caution">
    <text evidence="7">The sequence shown here is derived from an EMBL/GenBank/DDBJ whole genome shotgun (WGS) entry which is preliminary data.</text>
</comment>
<keyword evidence="4" id="KW-0274">FAD</keyword>
<dbReference type="InterPro" id="IPR016167">
    <property type="entry name" value="FAD-bd_PCMH_sub1"/>
</dbReference>
<dbReference type="Pfam" id="PF02913">
    <property type="entry name" value="FAD-oxidase_C"/>
    <property type="match status" value="1"/>
</dbReference>
<gene>
    <name evidence="7" type="ORF">JKP88DRAFT_259666</name>
</gene>
<protein>
    <submittedName>
        <fullName evidence="7">FAD-binding domain-containing protein</fullName>
    </submittedName>
</protein>
<keyword evidence="3" id="KW-0285">Flavoprotein</keyword>
<dbReference type="FunFam" id="3.30.43.10:FF:000011">
    <property type="entry name" value="D-lactate dehydrogenase (Cytochrome)"/>
    <property type="match status" value="1"/>
</dbReference>
<comment type="cofactor">
    <cofactor evidence="1">
        <name>FAD</name>
        <dbReference type="ChEBI" id="CHEBI:57692"/>
    </cofactor>
</comment>
<dbReference type="GO" id="GO:0071949">
    <property type="term" value="F:FAD binding"/>
    <property type="evidence" value="ECO:0007669"/>
    <property type="project" value="InterPro"/>
</dbReference>
<dbReference type="FunFam" id="3.30.465.10:FF:000001">
    <property type="entry name" value="D-2-hydroxyglutarate dehydrogenase, mitochondrial"/>
    <property type="match status" value="1"/>
</dbReference>
<accession>A0A835ZEX4</accession>
<comment type="similarity">
    <text evidence="2">Belongs to the FAD-binding oxidoreductase/transferase type 4 family.</text>
</comment>
<keyword evidence="5" id="KW-0560">Oxidoreductase</keyword>
<dbReference type="InterPro" id="IPR016169">
    <property type="entry name" value="FAD-bd_PCMH_sub2"/>
</dbReference>
<evidence type="ECO:0000256" key="4">
    <source>
        <dbReference type="ARBA" id="ARBA00022827"/>
    </source>
</evidence>
<sequence>MAVARNLPREDGAFGFTSATAEDIDVFRSIVGEEGLVTDAEDLVPYNTDWMKKWSGSSRVVVLPKTTVQVSRVLAHCHARAIAVVPQGGNTGLVGGSIPTRDEVILSTSRLNEIVAFDAAGGVLTCGAGCVLEALDAYLTPRGHCVPLDLGAKGTCQIGGNVSTNAGGVRVMRYGALRASVLGLEVVLADGTVLDLLRTNRKDNTGYDLKQLFIGAEGTLGVVTKVAIATPPRPTAVSVAILKCPNFDVVLQLFALAKTALGEILSAVELMDSLAVETAMARCPGLKRPMELEDGAFAVLLETSGSCEEHDKAKMGALLDRAFAAEIVDDGVIAQDMSQAADLWAIREHVPVAAATGGYQYKYDVSVPIPRFYELVRAVRRRFQELSLAEDRAAAFGYGHLGDGNLHLNVVCARKDDEVLRALEPFVFDWVVAAGGSISAEHGVGQHKRAFLGLQKGPEALALMAAIKRAFDPRGILNPGKVLPDDPVSQ</sequence>
<proteinExistence type="inferred from homology"/>
<evidence type="ECO:0000256" key="5">
    <source>
        <dbReference type="ARBA" id="ARBA00023002"/>
    </source>
</evidence>
<reference evidence="7" key="1">
    <citation type="submission" date="2021-02" db="EMBL/GenBank/DDBJ databases">
        <title>First Annotated Genome of the Yellow-green Alga Tribonema minus.</title>
        <authorList>
            <person name="Mahan K.M."/>
        </authorList>
    </citation>
    <scope>NUCLEOTIDE SEQUENCE</scope>
    <source>
        <strain evidence="7">UTEX B ZZ1240</strain>
    </source>
</reference>
<dbReference type="InterPro" id="IPR006094">
    <property type="entry name" value="Oxid_FAD_bind_N"/>
</dbReference>
<dbReference type="PROSITE" id="PS51387">
    <property type="entry name" value="FAD_PCMH"/>
    <property type="match status" value="1"/>
</dbReference>
<dbReference type="FunFam" id="3.30.70.2740:FF:000002">
    <property type="entry name" value="D-2-hydroxyglutarate dehydrogenase mitochondrial"/>
    <property type="match status" value="1"/>
</dbReference>
<feature type="domain" description="FAD-binding PCMH-type" evidence="6">
    <location>
        <begin position="54"/>
        <end position="233"/>
    </location>
</feature>
<dbReference type="PANTHER" id="PTHR43716">
    <property type="entry name" value="D-2-HYDROXYGLUTARATE DEHYDROGENASE, MITOCHONDRIAL"/>
    <property type="match status" value="1"/>
</dbReference>
<evidence type="ECO:0000256" key="2">
    <source>
        <dbReference type="ARBA" id="ARBA00008000"/>
    </source>
</evidence>
<dbReference type="Gene3D" id="1.10.45.10">
    <property type="entry name" value="Vanillyl-alcohol Oxidase, Chain A, domain 4"/>
    <property type="match status" value="1"/>
</dbReference>
<evidence type="ECO:0000259" key="6">
    <source>
        <dbReference type="PROSITE" id="PS51387"/>
    </source>
</evidence>
<evidence type="ECO:0000313" key="7">
    <source>
        <dbReference type="EMBL" id="KAG5190927.1"/>
    </source>
</evidence>
<dbReference type="InterPro" id="IPR036318">
    <property type="entry name" value="FAD-bd_PCMH-like_sf"/>
</dbReference>
<dbReference type="InterPro" id="IPR016164">
    <property type="entry name" value="FAD-linked_Oxase-like_C"/>
</dbReference>
<dbReference type="Gene3D" id="3.30.465.10">
    <property type="match status" value="1"/>
</dbReference>
<dbReference type="Gene3D" id="3.30.43.10">
    <property type="entry name" value="Uridine Diphospho-n-acetylenolpyruvylglucosamine Reductase, domain 2"/>
    <property type="match status" value="1"/>
</dbReference>
<dbReference type="SUPFAM" id="SSF56176">
    <property type="entry name" value="FAD-binding/transporter-associated domain-like"/>
    <property type="match status" value="1"/>
</dbReference>
<dbReference type="AlphaFoldDB" id="A0A835ZEX4"/>
<dbReference type="InterPro" id="IPR016166">
    <property type="entry name" value="FAD-bd_PCMH"/>
</dbReference>
<dbReference type="InterPro" id="IPR051264">
    <property type="entry name" value="FAD-oxidored/transferase_4"/>
</dbReference>
<dbReference type="InterPro" id="IPR004113">
    <property type="entry name" value="FAD-bd_oxidored_4_C"/>
</dbReference>
<dbReference type="Pfam" id="PF01565">
    <property type="entry name" value="FAD_binding_4"/>
    <property type="match status" value="1"/>
</dbReference>
<dbReference type="PANTHER" id="PTHR43716:SF1">
    <property type="entry name" value="D-2-HYDROXYGLUTARATE DEHYDROGENASE, MITOCHONDRIAL"/>
    <property type="match status" value="1"/>
</dbReference>
<dbReference type="Gene3D" id="3.30.70.2190">
    <property type="match status" value="1"/>
</dbReference>
<dbReference type="OrthoDB" id="5332616at2759"/>
<name>A0A835ZEX4_9STRA</name>
<evidence type="ECO:0000313" key="8">
    <source>
        <dbReference type="Proteomes" id="UP000664859"/>
    </source>
</evidence>